<dbReference type="PANTHER" id="PTHR47786">
    <property type="entry name" value="ALPHA-1,4-GLUCAN:MALTOSE-1-PHOSPHATE MALTOSYLTRANSFERASE"/>
    <property type="match status" value="1"/>
</dbReference>
<accession>A0ABT4RTU9</accession>
<protein>
    <submittedName>
        <fullName evidence="2">Alpha-amylase family glycosyl hydrolase</fullName>
    </submittedName>
</protein>
<dbReference type="EMBL" id="JAPCID010000071">
    <property type="protein sequence ID" value="MDA0141998.1"/>
    <property type="molecule type" value="Genomic_DNA"/>
</dbReference>
<organism evidence="2 3">
    <name type="scientific">Solirubrobacter deserti</name>
    <dbReference type="NCBI Taxonomy" id="2282478"/>
    <lineage>
        <taxon>Bacteria</taxon>
        <taxon>Bacillati</taxon>
        <taxon>Actinomycetota</taxon>
        <taxon>Thermoleophilia</taxon>
        <taxon>Solirubrobacterales</taxon>
        <taxon>Solirubrobacteraceae</taxon>
        <taxon>Solirubrobacter</taxon>
    </lineage>
</organism>
<feature type="domain" description="Glycosyl hydrolase family 13 catalytic" evidence="1">
    <location>
        <begin position="8"/>
        <end position="371"/>
    </location>
</feature>
<dbReference type="Proteomes" id="UP001147700">
    <property type="component" value="Unassembled WGS sequence"/>
</dbReference>
<proteinExistence type="predicted"/>
<evidence type="ECO:0000313" key="2">
    <source>
        <dbReference type="EMBL" id="MDA0141998.1"/>
    </source>
</evidence>
<dbReference type="SUPFAM" id="SSF51445">
    <property type="entry name" value="(Trans)glycosidases"/>
    <property type="match status" value="1"/>
</dbReference>
<dbReference type="RefSeq" id="WP_202956308.1">
    <property type="nucleotide sequence ID" value="NZ_JAPCID010000071.1"/>
</dbReference>
<dbReference type="InterPro" id="IPR006047">
    <property type="entry name" value="GH13_cat_dom"/>
</dbReference>
<keyword evidence="2" id="KW-0378">Hydrolase</keyword>
<name>A0ABT4RTU9_9ACTN</name>
<dbReference type="CDD" id="cd11347">
    <property type="entry name" value="AmyAc_1"/>
    <property type="match status" value="1"/>
</dbReference>
<dbReference type="InterPro" id="IPR017853">
    <property type="entry name" value="GH"/>
</dbReference>
<sequence length="415" mass="46127">MTRLSIYEINTAVWLGGHSLADVPAKRWDAIAALPVDAVWLMGVWRRSPAGLAIAAVDDGLSASFRAALTDLRPGDVIGSPYCVRDYVVDERFGGREGLAVARHELAARGLRLILDYVPNHVAPDHPWLASNPEYFIRGTEAQLAERPADFVRTAGGIVARGRDPYFPPWPDVVQLDAFNDGLRSAVAETLVDVGAQCDGLRCDMAMLMISEVFAGTWGVEPHAEEFWPQLITRVKWTHPGLLFIAEAYWDMEFALMEQGFDLCYDKRLYDRLVERGDVRGHLTAPVEYQERLVRFIENHDEPRAASVFGPEQARAAAVVMSTLPGARLYHDGQLSGRRAHVPVFLGRGPDEPPDAELRAFYAWLLPRAARLQGTWRLLESEPPLVSWAWDDDVVVVNLSDEPAGGLPPWGFQLG</sequence>
<comment type="caution">
    <text evidence="2">The sequence shown here is derived from an EMBL/GenBank/DDBJ whole genome shotgun (WGS) entry which is preliminary data.</text>
</comment>
<dbReference type="PANTHER" id="PTHR47786:SF2">
    <property type="entry name" value="GLYCOSYL HYDROLASE FAMILY 13 CATALYTIC DOMAIN-CONTAINING PROTEIN"/>
    <property type="match status" value="1"/>
</dbReference>
<gene>
    <name evidence="2" type="ORF">OJ962_31215</name>
</gene>
<dbReference type="Pfam" id="PF00128">
    <property type="entry name" value="Alpha-amylase"/>
    <property type="match status" value="1"/>
</dbReference>
<dbReference type="Gene3D" id="3.20.20.80">
    <property type="entry name" value="Glycosidases"/>
    <property type="match status" value="1"/>
</dbReference>
<evidence type="ECO:0000313" key="3">
    <source>
        <dbReference type="Proteomes" id="UP001147700"/>
    </source>
</evidence>
<evidence type="ECO:0000259" key="1">
    <source>
        <dbReference type="SMART" id="SM00642"/>
    </source>
</evidence>
<dbReference type="SMART" id="SM00642">
    <property type="entry name" value="Aamy"/>
    <property type="match status" value="1"/>
</dbReference>
<keyword evidence="3" id="KW-1185">Reference proteome</keyword>
<reference evidence="2" key="1">
    <citation type="submission" date="2022-10" db="EMBL/GenBank/DDBJ databases">
        <title>The WGS of Solirubrobacter sp. CPCC 204708.</title>
        <authorList>
            <person name="Jiang Z."/>
        </authorList>
    </citation>
    <scope>NUCLEOTIDE SEQUENCE</scope>
    <source>
        <strain evidence="2">CPCC 204708</strain>
    </source>
</reference>
<dbReference type="GO" id="GO:0016787">
    <property type="term" value="F:hydrolase activity"/>
    <property type="evidence" value="ECO:0007669"/>
    <property type="project" value="UniProtKB-KW"/>
</dbReference>